<dbReference type="Proteomes" id="UP001158576">
    <property type="component" value="Chromosome 2"/>
</dbReference>
<dbReference type="InterPro" id="IPR018247">
    <property type="entry name" value="EF_Hand_1_Ca_BS"/>
</dbReference>
<protein>
    <submittedName>
        <fullName evidence="3">Oidioi.mRNA.OKI2018_I69.chr2.g4916.t1.cds</fullName>
    </submittedName>
</protein>
<evidence type="ECO:0000313" key="3">
    <source>
        <dbReference type="EMBL" id="CAG5110521.1"/>
    </source>
</evidence>
<sequence length="209" mass="25074">MFFSLLKMDFRRVKPELENSREFRKSIKRFFQICDTDDDDFVTFAEYDNCNKRYDDALSKEFPEIYKNHQDFLTEEVKVGIQNFLDTNNDKKFTAKELAGSYYYITRKFLEIYLHHTSANRDGWLLNEIQRIFEAFTVPDNFDIEKHVPIYRFVPMSFKIVLNSNSRFRLNRLVSRIDPNNDGALDPAELTNFFLKITDNFSKIMKKFL</sequence>
<dbReference type="PROSITE" id="PS00018">
    <property type="entry name" value="EF_HAND_1"/>
    <property type="match status" value="2"/>
</dbReference>
<dbReference type="PROSITE" id="PS50222">
    <property type="entry name" value="EF_HAND_2"/>
    <property type="match status" value="2"/>
</dbReference>
<dbReference type="EMBL" id="OU015567">
    <property type="protein sequence ID" value="CAG5110521.1"/>
    <property type="molecule type" value="Genomic_DNA"/>
</dbReference>
<gene>
    <name evidence="3" type="ORF">OKIOD_LOCUS13681</name>
</gene>
<evidence type="ECO:0000256" key="1">
    <source>
        <dbReference type="ARBA" id="ARBA00022837"/>
    </source>
</evidence>
<name>A0ABN7T336_OIKDI</name>
<keyword evidence="1" id="KW-0106">Calcium</keyword>
<dbReference type="InterPro" id="IPR011992">
    <property type="entry name" value="EF-hand-dom_pair"/>
</dbReference>
<dbReference type="InterPro" id="IPR002048">
    <property type="entry name" value="EF_hand_dom"/>
</dbReference>
<proteinExistence type="predicted"/>
<dbReference type="SUPFAM" id="SSF47473">
    <property type="entry name" value="EF-hand"/>
    <property type="match status" value="1"/>
</dbReference>
<feature type="domain" description="EF-hand" evidence="2">
    <location>
        <begin position="165"/>
        <end position="200"/>
    </location>
</feature>
<dbReference type="Gene3D" id="1.10.238.10">
    <property type="entry name" value="EF-hand"/>
    <property type="match status" value="1"/>
</dbReference>
<evidence type="ECO:0000259" key="2">
    <source>
        <dbReference type="PROSITE" id="PS50222"/>
    </source>
</evidence>
<keyword evidence="4" id="KW-1185">Reference proteome</keyword>
<organism evidence="3 4">
    <name type="scientific">Oikopleura dioica</name>
    <name type="common">Tunicate</name>
    <dbReference type="NCBI Taxonomy" id="34765"/>
    <lineage>
        <taxon>Eukaryota</taxon>
        <taxon>Metazoa</taxon>
        <taxon>Chordata</taxon>
        <taxon>Tunicata</taxon>
        <taxon>Appendicularia</taxon>
        <taxon>Copelata</taxon>
        <taxon>Oikopleuridae</taxon>
        <taxon>Oikopleura</taxon>
    </lineage>
</organism>
<reference evidence="3 4" key="1">
    <citation type="submission" date="2021-04" db="EMBL/GenBank/DDBJ databases">
        <authorList>
            <person name="Bliznina A."/>
        </authorList>
    </citation>
    <scope>NUCLEOTIDE SEQUENCE [LARGE SCALE GENOMIC DNA]</scope>
</reference>
<evidence type="ECO:0000313" key="4">
    <source>
        <dbReference type="Proteomes" id="UP001158576"/>
    </source>
</evidence>
<feature type="domain" description="EF-hand" evidence="2">
    <location>
        <begin position="22"/>
        <end position="57"/>
    </location>
</feature>
<accession>A0ABN7T336</accession>